<organism evidence="1 2">
    <name type="scientific">Catharanthus roseus</name>
    <name type="common">Madagascar periwinkle</name>
    <name type="synonym">Vinca rosea</name>
    <dbReference type="NCBI Taxonomy" id="4058"/>
    <lineage>
        <taxon>Eukaryota</taxon>
        <taxon>Viridiplantae</taxon>
        <taxon>Streptophyta</taxon>
        <taxon>Embryophyta</taxon>
        <taxon>Tracheophyta</taxon>
        <taxon>Spermatophyta</taxon>
        <taxon>Magnoliopsida</taxon>
        <taxon>eudicotyledons</taxon>
        <taxon>Gunneridae</taxon>
        <taxon>Pentapetalae</taxon>
        <taxon>asterids</taxon>
        <taxon>lamiids</taxon>
        <taxon>Gentianales</taxon>
        <taxon>Apocynaceae</taxon>
        <taxon>Rauvolfioideae</taxon>
        <taxon>Vinceae</taxon>
        <taxon>Catharanthinae</taxon>
        <taxon>Catharanthus</taxon>
    </lineage>
</organism>
<reference evidence="2" key="1">
    <citation type="journal article" date="2023" name="Nat. Plants">
        <title>Single-cell RNA sequencing provides a high-resolution roadmap for understanding the multicellular compartmentation of specialized metabolism.</title>
        <authorList>
            <person name="Sun S."/>
            <person name="Shen X."/>
            <person name="Li Y."/>
            <person name="Li Y."/>
            <person name="Wang S."/>
            <person name="Li R."/>
            <person name="Zhang H."/>
            <person name="Shen G."/>
            <person name="Guo B."/>
            <person name="Wei J."/>
            <person name="Xu J."/>
            <person name="St-Pierre B."/>
            <person name="Chen S."/>
            <person name="Sun C."/>
        </authorList>
    </citation>
    <scope>NUCLEOTIDE SEQUENCE [LARGE SCALE GENOMIC DNA]</scope>
</reference>
<name>A0ACC0B6G9_CATRO</name>
<accession>A0ACC0B6G9</accession>
<proteinExistence type="predicted"/>
<gene>
    <name evidence="1" type="ORF">M9H77_18094</name>
</gene>
<protein>
    <submittedName>
        <fullName evidence="1">Uncharacterized protein</fullName>
    </submittedName>
</protein>
<comment type="caution">
    <text evidence="1">The sequence shown here is derived from an EMBL/GenBank/DDBJ whole genome shotgun (WGS) entry which is preliminary data.</text>
</comment>
<dbReference type="EMBL" id="CM044704">
    <property type="protein sequence ID" value="KAI5668241.1"/>
    <property type="molecule type" value="Genomic_DNA"/>
</dbReference>
<evidence type="ECO:0000313" key="2">
    <source>
        <dbReference type="Proteomes" id="UP001060085"/>
    </source>
</evidence>
<evidence type="ECO:0000313" key="1">
    <source>
        <dbReference type="EMBL" id="KAI5668241.1"/>
    </source>
</evidence>
<sequence>MVHGSKKRVHLAAASTSVETSTTPVETAYTPASILHGMDVYSSSSGLYTLATLALFLQLPYSSSVPTSTPSTSSRAGMSSTPALSLSAYPPAPAPSSAHSPAPPSEGVVDSCILILPTAVRDFQFYRENSINFLKT</sequence>
<keyword evidence="2" id="KW-1185">Reference proteome</keyword>
<dbReference type="Proteomes" id="UP001060085">
    <property type="component" value="Linkage Group LG04"/>
</dbReference>